<proteinExistence type="predicted"/>
<organism evidence="2 3">
    <name type="scientific">Luteimonas endophytica</name>
    <dbReference type="NCBI Taxonomy" id="3042023"/>
    <lineage>
        <taxon>Bacteria</taxon>
        <taxon>Pseudomonadati</taxon>
        <taxon>Pseudomonadota</taxon>
        <taxon>Gammaproteobacteria</taxon>
        <taxon>Lysobacterales</taxon>
        <taxon>Lysobacteraceae</taxon>
        <taxon>Luteimonas</taxon>
    </lineage>
</organism>
<dbReference type="RefSeq" id="WP_280574796.1">
    <property type="nucleotide sequence ID" value="NZ_JARXRM010000035.1"/>
</dbReference>
<feature type="signal peptide" evidence="1">
    <location>
        <begin position="1"/>
        <end position="29"/>
    </location>
</feature>
<accession>A0ABT6JBK8</accession>
<gene>
    <name evidence="2" type="ORF">QFW77_11305</name>
</gene>
<dbReference type="EMBL" id="JARXRM010000035">
    <property type="protein sequence ID" value="MDH5823573.1"/>
    <property type="molecule type" value="Genomic_DNA"/>
</dbReference>
<evidence type="ECO:0000256" key="1">
    <source>
        <dbReference type="SAM" id="SignalP"/>
    </source>
</evidence>
<comment type="caution">
    <text evidence="2">The sequence shown here is derived from an EMBL/GenBank/DDBJ whole genome shotgun (WGS) entry which is preliminary data.</text>
</comment>
<feature type="chain" id="PRO_5045328962" description="DUF1579 domain-containing protein" evidence="1">
    <location>
        <begin position="30"/>
        <end position="193"/>
    </location>
</feature>
<keyword evidence="3" id="KW-1185">Reference proteome</keyword>
<evidence type="ECO:0008006" key="4">
    <source>
        <dbReference type="Google" id="ProtNLM"/>
    </source>
</evidence>
<evidence type="ECO:0000313" key="3">
    <source>
        <dbReference type="Proteomes" id="UP001156940"/>
    </source>
</evidence>
<sequence length="193" mass="21243">MQNTARRLSAVLLLAALLGIASPAASAQAAPGAAPVAGQHDFDWEIGTWKTELRRLARPLSGSSEWDQYTGTTVVRKVLDGRANLVELRVEGPAGRIEGMSLRLYDPQARQWSLHYASARNGAMGRPIFGGFRDGRGEFYGQDDLDGRAILVRFVISDITHDSARFEQAFSEDGGRTWETNWIAHDTRVEDAD</sequence>
<keyword evidence="1" id="KW-0732">Signal</keyword>
<evidence type="ECO:0000313" key="2">
    <source>
        <dbReference type="EMBL" id="MDH5823573.1"/>
    </source>
</evidence>
<dbReference type="Proteomes" id="UP001156940">
    <property type="component" value="Unassembled WGS sequence"/>
</dbReference>
<name>A0ABT6JBK8_9GAMM</name>
<reference evidence="2 3" key="1">
    <citation type="submission" date="2023-04" db="EMBL/GenBank/DDBJ databases">
        <title>Luteimonas endophyticus RD2P54.</title>
        <authorList>
            <person name="Sun J.-Q."/>
        </authorList>
    </citation>
    <scope>NUCLEOTIDE SEQUENCE [LARGE SCALE GENOMIC DNA]</scope>
    <source>
        <strain evidence="2 3">RD2P54</strain>
    </source>
</reference>
<protein>
    <recommendedName>
        <fullName evidence="4">DUF1579 domain-containing protein</fullName>
    </recommendedName>
</protein>